<sequence length="442" mass="49310">MAASGRRSALEFRPPLDIVSSSDPSCVSSLSSIKNALDSFDRRISNGDSRTRLKPLIIREGYSSIAIHDRIQLPNVEGKEMFMILLMEPLLLKKTFFDPVDENIFDPAAHDFNVKGPNLVEDYDIVISKEYGIAVQNNRNGFLLVVLDDSIIQPLDYLQILRYRNTKSVYVLKSSFNPNTVQSVVGDVGKGIAYVPDRTFEETQAPTMNVEVIVEENVSSDVGKCMDGTLKSDFKIADVVVEDNRDLSSNEIQRNQNAYMPSEGRNMFKLLSSHSSVEEGTDGFTDKFKDLEEVEINCNNSDLTVTKTERMDELVKSNGEGDGGGGPSWAMAVKTSSNGGVANQIFVENIRLATVSNQRKMDIVNKSLRGPLVIKENTREVPKKVFQVEGKGKSIAEGVEIVTQWMDKRSWKLKSNYPSTSLSDIKIFLKDFGIQMQYLDTV</sequence>
<protein>
    <submittedName>
        <fullName evidence="1">Uncharacterized protein</fullName>
    </submittedName>
</protein>
<gene>
    <name evidence="1" type="ORF">MA16_Dca023536</name>
</gene>
<organism evidence="1 2">
    <name type="scientific">Dendrobium catenatum</name>
    <dbReference type="NCBI Taxonomy" id="906689"/>
    <lineage>
        <taxon>Eukaryota</taxon>
        <taxon>Viridiplantae</taxon>
        <taxon>Streptophyta</taxon>
        <taxon>Embryophyta</taxon>
        <taxon>Tracheophyta</taxon>
        <taxon>Spermatophyta</taxon>
        <taxon>Magnoliopsida</taxon>
        <taxon>Liliopsida</taxon>
        <taxon>Asparagales</taxon>
        <taxon>Orchidaceae</taxon>
        <taxon>Epidendroideae</taxon>
        <taxon>Malaxideae</taxon>
        <taxon>Dendrobiinae</taxon>
        <taxon>Dendrobium</taxon>
    </lineage>
</organism>
<reference evidence="1 2" key="2">
    <citation type="journal article" date="2017" name="Nature">
        <title>The Apostasia genome and the evolution of orchids.</title>
        <authorList>
            <person name="Zhang G.Q."/>
            <person name="Liu K.W."/>
            <person name="Li Z."/>
            <person name="Lohaus R."/>
            <person name="Hsiao Y.Y."/>
            <person name="Niu S.C."/>
            <person name="Wang J.Y."/>
            <person name="Lin Y.C."/>
            <person name="Xu Q."/>
            <person name="Chen L.J."/>
            <person name="Yoshida K."/>
            <person name="Fujiwara S."/>
            <person name="Wang Z.W."/>
            <person name="Zhang Y.Q."/>
            <person name="Mitsuda N."/>
            <person name="Wang M."/>
            <person name="Liu G.H."/>
            <person name="Pecoraro L."/>
            <person name="Huang H.X."/>
            <person name="Xiao X.J."/>
            <person name="Lin M."/>
            <person name="Wu X.Y."/>
            <person name="Wu W.L."/>
            <person name="Chen Y.Y."/>
            <person name="Chang S.B."/>
            <person name="Sakamoto S."/>
            <person name="Ohme-Takagi M."/>
            <person name="Yagi M."/>
            <person name="Zeng S.J."/>
            <person name="Shen C.Y."/>
            <person name="Yeh C.M."/>
            <person name="Luo Y.B."/>
            <person name="Tsai W.C."/>
            <person name="Van de Peer Y."/>
            <person name="Liu Z.J."/>
        </authorList>
    </citation>
    <scope>NUCLEOTIDE SEQUENCE [LARGE SCALE GENOMIC DNA]</scope>
    <source>
        <tissue evidence="1">The whole plant</tissue>
    </source>
</reference>
<dbReference type="AlphaFoldDB" id="A0A2I0XBA0"/>
<keyword evidence="2" id="KW-1185">Reference proteome</keyword>
<proteinExistence type="predicted"/>
<accession>A0A2I0XBA0</accession>
<dbReference type="Proteomes" id="UP000233837">
    <property type="component" value="Unassembled WGS sequence"/>
</dbReference>
<reference evidence="1 2" key="1">
    <citation type="journal article" date="2016" name="Sci. Rep.">
        <title>The Dendrobium catenatum Lindl. genome sequence provides insights into polysaccharide synthase, floral development and adaptive evolution.</title>
        <authorList>
            <person name="Zhang G.Q."/>
            <person name="Xu Q."/>
            <person name="Bian C."/>
            <person name="Tsai W.C."/>
            <person name="Yeh C.M."/>
            <person name="Liu K.W."/>
            <person name="Yoshida K."/>
            <person name="Zhang L.S."/>
            <person name="Chang S.B."/>
            <person name="Chen F."/>
            <person name="Shi Y."/>
            <person name="Su Y.Y."/>
            <person name="Zhang Y.Q."/>
            <person name="Chen L.J."/>
            <person name="Yin Y."/>
            <person name="Lin M."/>
            <person name="Huang H."/>
            <person name="Deng H."/>
            <person name="Wang Z.W."/>
            <person name="Zhu S.L."/>
            <person name="Zhao X."/>
            <person name="Deng C."/>
            <person name="Niu S.C."/>
            <person name="Huang J."/>
            <person name="Wang M."/>
            <person name="Liu G.H."/>
            <person name="Yang H.J."/>
            <person name="Xiao X.J."/>
            <person name="Hsiao Y.Y."/>
            <person name="Wu W.L."/>
            <person name="Chen Y.Y."/>
            <person name="Mitsuda N."/>
            <person name="Ohme-Takagi M."/>
            <person name="Luo Y.B."/>
            <person name="Van de Peer Y."/>
            <person name="Liu Z.J."/>
        </authorList>
    </citation>
    <scope>NUCLEOTIDE SEQUENCE [LARGE SCALE GENOMIC DNA]</scope>
    <source>
        <tissue evidence="1">The whole plant</tissue>
    </source>
</reference>
<dbReference type="EMBL" id="KZ501990">
    <property type="protein sequence ID" value="PKU85175.1"/>
    <property type="molecule type" value="Genomic_DNA"/>
</dbReference>
<evidence type="ECO:0000313" key="1">
    <source>
        <dbReference type="EMBL" id="PKU85175.1"/>
    </source>
</evidence>
<name>A0A2I0XBA0_9ASPA</name>
<evidence type="ECO:0000313" key="2">
    <source>
        <dbReference type="Proteomes" id="UP000233837"/>
    </source>
</evidence>